<dbReference type="AlphaFoldDB" id="A0A7W9EZX1"/>
<dbReference type="PANTHER" id="PTHR42711:SF5">
    <property type="entry name" value="ABC TRANSPORTER ATP-BINDING PROTEIN NATA"/>
    <property type="match status" value="1"/>
</dbReference>
<dbReference type="InterPro" id="IPR027417">
    <property type="entry name" value="P-loop_NTPase"/>
</dbReference>
<evidence type="ECO:0000256" key="4">
    <source>
        <dbReference type="ARBA" id="ARBA00022741"/>
    </source>
</evidence>
<evidence type="ECO:0000256" key="2">
    <source>
        <dbReference type="ARBA" id="ARBA00022448"/>
    </source>
</evidence>
<dbReference type="RefSeq" id="WP_183528571.1">
    <property type="nucleotide sequence ID" value="NZ_JACIJM010000005.1"/>
</dbReference>
<evidence type="ECO:0000313" key="7">
    <source>
        <dbReference type="EMBL" id="MBB5722366.1"/>
    </source>
</evidence>
<evidence type="ECO:0000256" key="5">
    <source>
        <dbReference type="ARBA" id="ARBA00022840"/>
    </source>
</evidence>
<dbReference type="NCBIfam" id="TIGR03864">
    <property type="entry name" value="PQQ_ABC_ATP"/>
    <property type="match status" value="1"/>
</dbReference>
<sequence length="235" mass="25704">MNGLRVSNLSYQFGEKTALDNVGFSLDQGDFCALLGPNGAGKSTLFNLLTRLFVAGQGQISIAGHDLQKDPRAALATLGIVFQQTTLDLDLTILQNLRYFAALHGISGRDRNRRIGRVLDRMQIADRAGEKARTLNGGHKRRTEIARALLHDPKVLLLDEPTVGLDAAARQAITNHVHSLSSDGTTVLWATHLADEVWPDDRLIILHNSRVLADGRAKDICGGDTLENHFLRVTT</sequence>
<evidence type="ECO:0000256" key="3">
    <source>
        <dbReference type="ARBA" id="ARBA00022458"/>
    </source>
</evidence>
<comment type="similarity">
    <text evidence="1">Belongs to the ABC transporter superfamily.</text>
</comment>
<dbReference type="InterPro" id="IPR003439">
    <property type="entry name" value="ABC_transporter-like_ATP-bd"/>
</dbReference>
<dbReference type="SUPFAM" id="SSF52540">
    <property type="entry name" value="P-loop containing nucleoside triphosphate hydrolases"/>
    <property type="match status" value="1"/>
</dbReference>
<evidence type="ECO:0000259" key="6">
    <source>
        <dbReference type="PROSITE" id="PS50893"/>
    </source>
</evidence>
<dbReference type="Proteomes" id="UP000535415">
    <property type="component" value="Unassembled WGS sequence"/>
</dbReference>
<dbReference type="EMBL" id="JACIJM010000005">
    <property type="protein sequence ID" value="MBB5722366.1"/>
    <property type="molecule type" value="Genomic_DNA"/>
</dbReference>
<keyword evidence="2" id="KW-0813">Transport</keyword>
<feature type="domain" description="ABC transporter" evidence="6">
    <location>
        <begin position="4"/>
        <end position="233"/>
    </location>
</feature>
<keyword evidence="8" id="KW-1185">Reference proteome</keyword>
<accession>A0A7W9EZX1</accession>
<organism evidence="7 8">
    <name type="scientific">Yoonia ponticola</name>
    <dbReference type="NCBI Taxonomy" id="1524255"/>
    <lineage>
        <taxon>Bacteria</taxon>
        <taxon>Pseudomonadati</taxon>
        <taxon>Pseudomonadota</taxon>
        <taxon>Alphaproteobacteria</taxon>
        <taxon>Rhodobacterales</taxon>
        <taxon>Paracoccaceae</taxon>
        <taxon>Yoonia</taxon>
    </lineage>
</organism>
<proteinExistence type="inferred from homology"/>
<name>A0A7W9EZX1_9RHOB</name>
<gene>
    <name evidence="7" type="ORF">FHS72_001992</name>
</gene>
<keyword evidence="3" id="KW-0536">Nodulation</keyword>
<evidence type="ECO:0000256" key="1">
    <source>
        <dbReference type="ARBA" id="ARBA00005417"/>
    </source>
</evidence>
<comment type="caution">
    <text evidence="7">The sequence shown here is derived from an EMBL/GenBank/DDBJ whole genome shotgun (WGS) entry which is preliminary data.</text>
</comment>
<evidence type="ECO:0000313" key="8">
    <source>
        <dbReference type="Proteomes" id="UP000535415"/>
    </source>
</evidence>
<keyword evidence="5 7" id="KW-0067">ATP-binding</keyword>
<dbReference type="GO" id="GO:0016887">
    <property type="term" value="F:ATP hydrolysis activity"/>
    <property type="evidence" value="ECO:0007669"/>
    <property type="project" value="InterPro"/>
</dbReference>
<dbReference type="InterPro" id="IPR003593">
    <property type="entry name" value="AAA+_ATPase"/>
</dbReference>
<keyword evidence="4" id="KW-0547">Nucleotide-binding</keyword>
<dbReference type="Gene3D" id="3.40.50.300">
    <property type="entry name" value="P-loop containing nucleotide triphosphate hydrolases"/>
    <property type="match status" value="1"/>
</dbReference>
<dbReference type="Pfam" id="PF00005">
    <property type="entry name" value="ABC_tran"/>
    <property type="match status" value="1"/>
</dbReference>
<dbReference type="PANTHER" id="PTHR42711">
    <property type="entry name" value="ABC TRANSPORTER ATP-BINDING PROTEIN"/>
    <property type="match status" value="1"/>
</dbReference>
<reference evidence="7 8" key="1">
    <citation type="submission" date="2020-08" db="EMBL/GenBank/DDBJ databases">
        <title>Genomic Encyclopedia of Type Strains, Phase IV (KMG-IV): sequencing the most valuable type-strain genomes for metagenomic binning, comparative biology and taxonomic classification.</title>
        <authorList>
            <person name="Goeker M."/>
        </authorList>
    </citation>
    <scope>NUCLEOTIDE SEQUENCE [LARGE SCALE GENOMIC DNA]</scope>
    <source>
        <strain evidence="7 8">DSM 101064</strain>
    </source>
</reference>
<dbReference type="InterPro" id="IPR022467">
    <property type="entry name" value="ABC_transprt_ATP-bd_su_PQQ"/>
</dbReference>
<dbReference type="InterPro" id="IPR050763">
    <property type="entry name" value="ABC_transporter_ATP-binding"/>
</dbReference>
<dbReference type="SMART" id="SM00382">
    <property type="entry name" value="AAA"/>
    <property type="match status" value="1"/>
</dbReference>
<dbReference type="PROSITE" id="PS50893">
    <property type="entry name" value="ABC_TRANSPORTER_2"/>
    <property type="match status" value="1"/>
</dbReference>
<dbReference type="GO" id="GO:0005524">
    <property type="term" value="F:ATP binding"/>
    <property type="evidence" value="ECO:0007669"/>
    <property type="project" value="UniProtKB-KW"/>
</dbReference>
<protein>
    <submittedName>
        <fullName evidence="7">ABC-2 type transport system ATP-binding protein</fullName>
    </submittedName>
</protein>